<accession>A0A1I0DNG6</accession>
<dbReference type="STRING" id="426128.SAMN05660297_02076"/>
<gene>
    <name evidence="2" type="ORF">SAMN05660297_02076</name>
</gene>
<proteinExistence type="predicted"/>
<feature type="domain" description="HD" evidence="1">
    <location>
        <begin position="33"/>
        <end position="159"/>
    </location>
</feature>
<dbReference type="InterPro" id="IPR006674">
    <property type="entry name" value="HD_domain"/>
</dbReference>
<dbReference type="EMBL" id="FOHU01000008">
    <property type="protein sequence ID" value="SET33747.1"/>
    <property type="molecule type" value="Genomic_DNA"/>
</dbReference>
<protein>
    <submittedName>
        <fullName evidence="2">HDIG domain-containing protein</fullName>
    </submittedName>
</protein>
<sequence>MERIKRILNHDEYNHHLENNSRAEEKRGFCRHDLQHFLAVARVGYIIALERRYKVSKEMIYAAALLHDIAKWKQYLEGVNHAIASAKVAEDLLEECGFSPEETKTISDAIKKHRKGKDLETELDISLYEGDKKSRLCVKCHKLSDCKKYKEGKKPQIQY</sequence>
<dbReference type="PROSITE" id="PS51831">
    <property type="entry name" value="HD"/>
    <property type="match status" value="1"/>
</dbReference>
<dbReference type="SUPFAM" id="SSF109604">
    <property type="entry name" value="HD-domain/PDEase-like"/>
    <property type="match status" value="1"/>
</dbReference>
<dbReference type="NCBIfam" id="TIGR00277">
    <property type="entry name" value="HDIG"/>
    <property type="match status" value="1"/>
</dbReference>
<name>A0A1I0DNG6_9FIRM</name>
<evidence type="ECO:0000313" key="3">
    <source>
        <dbReference type="Proteomes" id="UP000199568"/>
    </source>
</evidence>
<organism evidence="2 3">
    <name type="scientific">Natronincola peptidivorans</name>
    <dbReference type="NCBI Taxonomy" id="426128"/>
    <lineage>
        <taxon>Bacteria</taxon>
        <taxon>Bacillati</taxon>
        <taxon>Bacillota</taxon>
        <taxon>Clostridia</taxon>
        <taxon>Peptostreptococcales</taxon>
        <taxon>Natronincolaceae</taxon>
        <taxon>Natronincola</taxon>
    </lineage>
</organism>
<dbReference type="Pfam" id="PF01966">
    <property type="entry name" value="HD"/>
    <property type="match status" value="1"/>
</dbReference>
<dbReference type="InterPro" id="IPR003607">
    <property type="entry name" value="HD/PDEase_dom"/>
</dbReference>
<dbReference type="SMART" id="SM00471">
    <property type="entry name" value="HDc"/>
    <property type="match status" value="1"/>
</dbReference>
<dbReference type="RefSeq" id="WP_090443324.1">
    <property type="nucleotide sequence ID" value="NZ_FOHU01000008.1"/>
</dbReference>
<reference evidence="2 3" key="1">
    <citation type="submission" date="2016-10" db="EMBL/GenBank/DDBJ databases">
        <authorList>
            <person name="de Groot N.N."/>
        </authorList>
    </citation>
    <scope>NUCLEOTIDE SEQUENCE [LARGE SCALE GENOMIC DNA]</scope>
    <source>
        <strain evidence="2 3">DSM 18979</strain>
    </source>
</reference>
<evidence type="ECO:0000259" key="1">
    <source>
        <dbReference type="PROSITE" id="PS51831"/>
    </source>
</evidence>
<dbReference type="InterPro" id="IPR006675">
    <property type="entry name" value="HDIG_dom"/>
</dbReference>
<dbReference type="OrthoDB" id="1669667at2"/>
<keyword evidence="3" id="KW-1185">Reference proteome</keyword>
<dbReference type="Proteomes" id="UP000199568">
    <property type="component" value="Unassembled WGS sequence"/>
</dbReference>
<evidence type="ECO:0000313" key="2">
    <source>
        <dbReference type="EMBL" id="SET33747.1"/>
    </source>
</evidence>
<dbReference type="AlphaFoldDB" id="A0A1I0DNG6"/>
<dbReference type="Gene3D" id="1.10.3210.10">
    <property type="entry name" value="Hypothetical protein af1432"/>
    <property type="match status" value="1"/>
</dbReference>